<feature type="compositionally biased region" description="Basic and acidic residues" evidence="4">
    <location>
        <begin position="27"/>
        <end position="37"/>
    </location>
</feature>
<dbReference type="InParanoid" id="A0A1Y2G2M7"/>
<dbReference type="AlphaFoldDB" id="A0A1Y2G2M7"/>
<evidence type="ECO:0000313" key="7">
    <source>
        <dbReference type="Proteomes" id="UP000193467"/>
    </source>
</evidence>
<dbReference type="InterPro" id="IPR020472">
    <property type="entry name" value="WD40_PAC1"/>
</dbReference>
<dbReference type="Pfam" id="PF12894">
    <property type="entry name" value="ANAPC4_WD40"/>
    <property type="match status" value="1"/>
</dbReference>
<dbReference type="InterPro" id="IPR036322">
    <property type="entry name" value="WD40_repeat_dom_sf"/>
</dbReference>
<feature type="region of interest" description="Disordered" evidence="4">
    <location>
        <begin position="15"/>
        <end position="37"/>
    </location>
</feature>
<sequence length="359" mass="37005">MSATYLLAHVSENAAGRGAPSLPSSPRESEPPALKEDGHADAVWCTKWAKLPGGDGIVVTGSADHTIKLWNPTSGAKPTKTLRPPAALGIVGLDVDPSPEGAQFLVSNSLDSVISRFSMDGVAEGRKELGPAETWSISLNPRSLHLATAGSEARVRILSSAVENFGEELTSMDATGTFGSAVEYSKDGRLLAVASDTGYVTLFDAETGQLVSTFPAHSSPIRSVSFTSSLLITGSDDKRINVFDLRALTSASSNGGSRKGQVASLGGHEGWVVSVEARNERLLASGSADGTIKLFDLASPGSALSTLRDHTGDVWSLAWAPESGPPALEGLGGASAGIGGGQLVSAGEDGKLRWWRGGG</sequence>
<evidence type="ECO:0000256" key="1">
    <source>
        <dbReference type="ARBA" id="ARBA00022574"/>
    </source>
</evidence>
<dbReference type="SUPFAM" id="SSF50978">
    <property type="entry name" value="WD40 repeat-like"/>
    <property type="match status" value="1"/>
</dbReference>
<evidence type="ECO:0000313" key="6">
    <source>
        <dbReference type="EMBL" id="ORY90703.1"/>
    </source>
</evidence>
<dbReference type="Proteomes" id="UP000193467">
    <property type="component" value="Unassembled WGS sequence"/>
</dbReference>
<comment type="caution">
    <text evidence="6">The sequence shown here is derived from an EMBL/GenBank/DDBJ whole genome shotgun (WGS) entry which is preliminary data.</text>
</comment>
<dbReference type="PANTHER" id="PTHR19848:SF7">
    <property type="entry name" value="F-BOX AND WD-40 DOMAIN PROTEIN 7"/>
    <property type="match status" value="1"/>
</dbReference>
<evidence type="ECO:0000259" key="5">
    <source>
        <dbReference type="Pfam" id="PF12894"/>
    </source>
</evidence>
<dbReference type="Gene3D" id="2.130.10.10">
    <property type="entry name" value="YVTN repeat-like/Quinoprotein amine dehydrogenase"/>
    <property type="match status" value="2"/>
</dbReference>
<feature type="domain" description="Anaphase-promoting complex subunit 4-like WD40" evidence="5">
    <location>
        <begin position="181"/>
        <end position="228"/>
    </location>
</feature>
<dbReference type="Pfam" id="PF00400">
    <property type="entry name" value="WD40"/>
    <property type="match status" value="2"/>
</dbReference>
<evidence type="ECO:0000256" key="3">
    <source>
        <dbReference type="PROSITE-ProRule" id="PRU00221"/>
    </source>
</evidence>
<gene>
    <name evidence="6" type="ORF">BCR35DRAFT_299265</name>
</gene>
<dbReference type="PROSITE" id="PS50082">
    <property type="entry name" value="WD_REPEATS_2"/>
    <property type="match status" value="3"/>
</dbReference>
<name>A0A1Y2G2M7_9BASI</name>
<keyword evidence="1 3" id="KW-0853">WD repeat</keyword>
<protein>
    <submittedName>
        <fullName evidence="6">WD40-repeat-containing domain protein</fullName>
    </submittedName>
</protein>
<dbReference type="CDD" id="cd00200">
    <property type="entry name" value="WD40"/>
    <property type="match status" value="1"/>
</dbReference>
<dbReference type="EMBL" id="MCGR01000003">
    <property type="protein sequence ID" value="ORY90703.1"/>
    <property type="molecule type" value="Genomic_DNA"/>
</dbReference>
<keyword evidence="7" id="KW-1185">Reference proteome</keyword>
<dbReference type="PRINTS" id="PR00320">
    <property type="entry name" value="GPROTEINBRPT"/>
</dbReference>
<feature type="repeat" description="WD" evidence="3">
    <location>
        <begin position="214"/>
        <end position="253"/>
    </location>
</feature>
<dbReference type="PROSITE" id="PS50294">
    <property type="entry name" value="WD_REPEATS_REGION"/>
    <property type="match status" value="1"/>
</dbReference>
<dbReference type="InterPro" id="IPR024977">
    <property type="entry name" value="Apc4-like_WD40_dom"/>
</dbReference>
<dbReference type="PANTHER" id="PTHR19848">
    <property type="entry name" value="WD40 REPEAT PROTEIN"/>
    <property type="match status" value="1"/>
</dbReference>
<evidence type="ECO:0000256" key="4">
    <source>
        <dbReference type="SAM" id="MobiDB-lite"/>
    </source>
</evidence>
<dbReference type="OrthoDB" id="538223at2759"/>
<dbReference type="SMART" id="SM00320">
    <property type="entry name" value="WD40"/>
    <property type="match status" value="7"/>
</dbReference>
<dbReference type="InterPro" id="IPR001680">
    <property type="entry name" value="WD40_rpt"/>
</dbReference>
<feature type="repeat" description="WD" evidence="3">
    <location>
        <begin position="36"/>
        <end position="80"/>
    </location>
</feature>
<keyword evidence="2" id="KW-0677">Repeat</keyword>
<evidence type="ECO:0000256" key="2">
    <source>
        <dbReference type="ARBA" id="ARBA00022737"/>
    </source>
</evidence>
<dbReference type="STRING" id="106004.A0A1Y2G2M7"/>
<organism evidence="6 7">
    <name type="scientific">Leucosporidium creatinivorum</name>
    <dbReference type="NCBI Taxonomy" id="106004"/>
    <lineage>
        <taxon>Eukaryota</taxon>
        <taxon>Fungi</taxon>
        <taxon>Dikarya</taxon>
        <taxon>Basidiomycota</taxon>
        <taxon>Pucciniomycotina</taxon>
        <taxon>Microbotryomycetes</taxon>
        <taxon>Leucosporidiales</taxon>
        <taxon>Leucosporidium</taxon>
    </lineage>
</organism>
<proteinExistence type="predicted"/>
<dbReference type="InterPro" id="IPR015943">
    <property type="entry name" value="WD40/YVTN_repeat-like_dom_sf"/>
</dbReference>
<feature type="repeat" description="WD" evidence="3">
    <location>
        <begin position="265"/>
        <end position="305"/>
    </location>
</feature>
<reference evidence="6 7" key="1">
    <citation type="submission" date="2016-07" db="EMBL/GenBank/DDBJ databases">
        <title>Pervasive Adenine N6-methylation of Active Genes in Fungi.</title>
        <authorList>
            <consortium name="DOE Joint Genome Institute"/>
            <person name="Mondo S.J."/>
            <person name="Dannebaum R.O."/>
            <person name="Kuo R.C."/>
            <person name="Labutti K."/>
            <person name="Haridas S."/>
            <person name="Kuo A."/>
            <person name="Salamov A."/>
            <person name="Ahrendt S.R."/>
            <person name="Lipzen A."/>
            <person name="Sullivan W."/>
            <person name="Andreopoulos W.B."/>
            <person name="Clum A."/>
            <person name="Lindquist E."/>
            <person name="Daum C."/>
            <person name="Ramamoorthy G.K."/>
            <person name="Gryganskyi A."/>
            <person name="Culley D."/>
            <person name="Magnuson J.K."/>
            <person name="James T.Y."/>
            <person name="O'Malley M.A."/>
            <person name="Stajich J.E."/>
            <person name="Spatafora J.W."/>
            <person name="Visel A."/>
            <person name="Grigoriev I.V."/>
        </authorList>
    </citation>
    <scope>NUCLEOTIDE SEQUENCE [LARGE SCALE GENOMIC DNA]</scope>
    <source>
        <strain evidence="6 7">62-1032</strain>
    </source>
</reference>
<accession>A0A1Y2G2M7</accession>